<dbReference type="Proteomes" id="UP001597118">
    <property type="component" value="Unassembled WGS sequence"/>
</dbReference>
<dbReference type="Pfam" id="PF16409">
    <property type="entry name" value="DUF5017"/>
    <property type="match status" value="1"/>
</dbReference>
<reference evidence="3" key="1">
    <citation type="journal article" date="2019" name="Int. J. Syst. Evol. Microbiol.">
        <title>The Global Catalogue of Microorganisms (GCM) 10K type strain sequencing project: providing services to taxonomists for standard genome sequencing and annotation.</title>
        <authorList>
            <consortium name="The Broad Institute Genomics Platform"/>
            <consortium name="The Broad Institute Genome Sequencing Center for Infectious Disease"/>
            <person name="Wu L."/>
            <person name="Ma J."/>
        </authorList>
    </citation>
    <scope>NUCLEOTIDE SEQUENCE [LARGE SCALE GENOMIC DNA]</scope>
    <source>
        <strain evidence="3">CCUG 53762</strain>
    </source>
</reference>
<proteinExistence type="predicted"/>
<evidence type="ECO:0000313" key="2">
    <source>
        <dbReference type="EMBL" id="MFD1628489.1"/>
    </source>
</evidence>
<name>A0ABW4I916_9SPHI</name>
<gene>
    <name evidence="2" type="ORF">ACFSAH_01300</name>
</gene>
<comment type="caution">
    <text evidence="2">The sequence shown here is derived from an EMBL/GenBank/DDBJ whole genome shotgun (WGS) entry which is preliminary data.</text>
</comment>
<dbReference type="RefSeq" id="WP_379660876.1">
    <property type="nucleotide sequence ID" value="NZ_JBHUDG010000002.1"/>
</dbReference>
<keyword evidence="3" id="KW-1185">Reference proteome</keyword>
<evidence type="ECO:0000259" key="1">
    <source>
        <dbReference type="Pfam" id="PF16409"/>
    </source>
</evidence>
<accession>A0ABW4I916</accession>
<feature type="domain" description="DUF5017" evidence="1">
    <location>
        <begin position="15"/>
        <end position="192"/>
    </location>
</feature>
<sequence length="313" mass="35195">MRTILLVLIVFTCFSCQKLEKITMPDFEVELSKQNYHVGDTVLFNFKGDADVISVYTGEVGHNYDSINGRMMSSKFNVIFESHALDGTQRDQIYIYLLKEFNGDYSMAGVDAARPSMIELNDRLRTATPDDNRQWISSGYGDITEYLDMSEPSTIYFAVRHLVRNQNVYGTGNLNRVRNFKLFAINELDKEETVFSQAVDNWTLFSSANKMPGRASLDATNPPQMTLRNSTGASYVTETTEDWVISNPIQITPVVDAGPDRAIGVKSMANAMPKTYTKIYNKAGDYKVVFKAINQSAAGRKEVLREVNIHVAP</sequence>
<organism evidence="2 3">
    <name type="scientific">Pseudopedobacter beijingensis</name>
    <dbReference type="NCBI Taxonomy" id="1207056"/>
    <lineage>
        <taxon>Bacteria</taxon>
        <taxon>Pseudomonadati</taxon>
        <taxon>Bacteroidota</taxon>
        <taxon>Sphingobacteriia</taxon>
        <taxon>Sphingobacteriales</taxon>
        <taxon>Sphingobacteriaceae</taxon>
        <taxon>Pseudopedobacter</taxon>
    </lineage>
</organism>
<dbReference type="EMBL" id="JBHUDG010000002">
    <property type="protein sequence ID" value="MFD1628489.1"/>
    <property type="molecule type" value="Genomic_DNA"/>
</dbReference>
<protein>
    <submittedName>
        <fullName evidence="2">DUF5017 domain-containing protein</fullName>
    </submittedName>
</protein>
<dbReference type="InterPro" id="IPR032185">
    <property type="entry name" value="DUF5017"/>
</dbReference>
<evidence type="ECO:0000313" key="3">
    <source>
        <dbReference type="Proteomes" id="UP001597118"/>
    </source>
</evidence>